<sequence length="63" mass="6997">MTGSSWIVLIISIIAFAFGWKLLKMLSAYLATNAGNRNIRKAAVKILTDQTTLADIANNDRDW</sequence>
<gene>
    <name evidence="2" type="ORF">MBAV_000736</name>
</gene>
<comment type="caution">
    <text evidence="2">The sequence shown here is derived from an EMBL/GenBank/DDBJ whole genome shotgun (WGS) entry which is preliminary data.</text>
</comment>
<reference evidence="2 3" key="1">
    <citation type="submission" date="2015-02" db="EMBL/GenBank/DDBJ databases">
        <title>Single-cell genomics of uncultivated deep-branching MTB reveals a conserved set of magnetosome genes.</title>
        <authorList>
            <person name="Kolinko S."/>
            <person name="Richter M."/>
            <person name="Glockner F.O."/>
            <person name="Brachmann A."/>
            <person name="Schuler D."/>
        </authorList>
    </citation>
    <scope>NUCLEOTIDE SEQUENCE [LARGE SCALE GENOMIC DNA]</scope>
    <source>
        <strain evidence="2">TM-1</strain>
    </source>
</reference>
<evidence type="ECO:0000313" key="3">
    <source>
        <dbReference type="Proteomes" id="UP000033423"/>
    </source>
</evidence>
<keyword evidence="1" id="KW-0812">Transmembrane</keyword>
<dbReference type="EMBL" id="LACI01000333">
    <property type="protein sequence ID" value="KJU87069.1"/>
    <property type="molecule type" value="Genomic_DNA"/>
</dbReference>
<evidence type="ECO:0000313" key="2">
    <source>
        <dbReference type="EMBL" id="KJU87069.1"/>
    </source>
</evidence>
<dbReference type="AlphaFoldDB" id="A0A0F3GYL6"/>
<accession>A0A0F3GYL6</accession>
<evidence type="ECO:0000256" key="1">
    <source>
        <dbReference type="SAM" id="Phobius"/>
    </source>
</evidence>
<dbReference type="Proteomes" id="UP000033423">
    <property type="component" value="Unassembled WGS sequence"/>
</dbReference>
<name>A0A0F3GYL6_9BACT</name>
<keyword evidence="1" id="KW-0472">Membrane</keyword>
<feature type="transmembrane region" description="Helical" evidence="1">
    <location>
        <begin position="6"/>
        <end position="23"/>
    </location>
</feature>
<proteinExistence type="predicted"/>
<keyword evidence="1" id="KW-1133">Transmembrane helix</keyword>
<protein>
    <submittedName>
        <fullName evidence="2">Uncharacterized protein</fullName>
    </submittedName>
</protein>
<keyword evidence="3" id="KW-1185">Reference proteome</keyword>
<feature type="non-terminal residue" evidence="2">
    <location>
        <position position="63"/>
    </location>
</feature>
<organism evidence="2 3">
    <name type="scientific">Candidatus Magnetobacterium bavaricum</name>
    <dbReference type="NCBI Taxonomy" id="29290"/>
    <lineage>
        <taxon>Bacteria</taxon>
        <taxon>Pseudomonadati</taxon>
        <taxon>Nitrospirota</taxon>
        <taxon>Thermodesulfovibrionia</taxon>
        <taxon>Thermodesulfovibrionales</taxon>
        <taxon>Candidatus Magnetobacteriaceae</taxon>
        <taxon>Candidatus Magnetobacterium</taxon>
    </lineage>
</organism>